<dbReference type="PANTHER" id="PTHR42840:SF3">
    <property type="entry name" value="BINDING ROSSMANN FOLD OXIDOREDUCTASE, PUTATIVE (AFU_ORTHOLOGUE AFUA_2G10240)-RELATED"/>
    <property type="match status" value="1"/>
</dbReference>
<proteinExistence type="inferred from homology"/>
<comment type="similarity">
    <text evidence="1">Belongs to the Gfo/Idh/MocA family.</text>
</comment>
<dbReference type="InterPro" id="IPR000683">
    <property type="entry name" value="Gfo/Idh/MocA-like_OxRdtase_N"/>
</dbReference>
<dbReference type="AlphaFoldDB" id="A0AA88Y0K0"/>
<dbReference type="GO" id="GO:0000166">
    <property type="term" value="F:nucleotide binding"/>
    <property type="evidence" value="ECO:0007669"/>
    <property type="project" value="InterPro"/>
</dbReference>
<dbReference type="PANTHER" id="PTHR42840">
    <property type="entry name" value="NAD(P)-BINDING ROSSMANN-FOLD SUPERFAMILY PROTEIN-RELATED"/>
    <property type="match status" value="1"/>
</dbReference>
<comment type="caution">
    <text evidence="5">The sequence shown here is derived from an EMBL/GenBank/DDBJ whole genome shotgun (WGS) entry which is preliminary data.</text>
</comment>
<dbReference type="InterPro" id="IPR036291">
    <property type="entry name" value="NAD(P)-bd_dom_sf"/>
</dbReference>
<dbReference type="GO" id="GO:0006740">
    <property type="term" value="P:NADPH regeneration"/>
    <property type="evidence" value="ECO:0007669"/>
    <property type="project" value="TreeGrafter"/>
</dbReference>
<evidence type="ECO:0000259" key="4">
    <source>
        <dbReference type="Pfam" id="PF22725"/>
    </source>
</evidence>
<evidence type="ECO:0000259" key="3">
    <source>
        <dbReference type="Pfam" id="PF01408"/>
    </source>
</evidence>
<evidence type="ECO:0000313" key="6">
    <source>
        <dbReference type="Proteomes" id="UP001186944"/>
    </source>
</evidence>
<dbReference type="InterPro" id="IPR055170">
    <property type="entry name" value="GFO_IDH_MocA-like_dom"/>
</dbReference>
<evidence type="ECO:0000256" key="2">
    <source>
        <dbReference type="ARBA" id="ARBA00023002"/>
    </source>
</evidence>
<feature type="domain" description="Gfo/Idh/MocA-like oxidoreductase N-terminal" evidence="3">
    <location>
        <begin position="53"/>
        <end position="176"/>
    </location>
</feature>
<dbReference type="Gene3D" id="3.40.50.720">
    <property type="entry name" value="NAD(P)-binding Rossmann-like Domain"/>
    <property type="match status" value="1"/>
</dbReference>
<organism evidence="5 6">
    <name type="scientific">Pinctada imbricata</name>
    <name type="common">Atlantic pearl-oyster</name>
    <name type="synonym">Pinctada martensii</name>
    <dbReference type="NCBI Taxonomy" id="66713"/>
    <lineage>
        <taxon>Eukaryota</taxon>
        <taxon>Metazoa</taxon>
        <taxon>Spiralia</taxon>
        <taxon>Lophotrochozoa</taxon>
        <taxon>Mollusca</taxon>
        <taxon>Bivalvia</taxon>
        <taxon>Autobranchia</taxon>
        <taxon>Pteriomorphia</taxon>
        <taxon>Pterioida</taxon>
        <taxon>Pterioidea</taxon>
        <taxon>Pteriidae</taxon>
        <taxon>Pinctada</taxon>
    </lineage>
</organism>
<dbReference type="Pfam" id="PF22725">
    <property type="entry name" value="GFO_IDH_MocA_C3"/>
    <property type="match status" value="1"/>
</dbReference>
<dbReference type="Gene3D" id="3.30.360.10">
    <property type="entry name" value="Dihydrodipicolinate Reductase, domain 2"/>
    <property type="match status" value="1"/>
</dbReference>
<dbReference type="GO" id="GO:0005737">
    <property type="term" value="C:cytoplasm"/>
    <property type="evidence" value="ECO:0007669"/>
    <property type="project" value="TreeGrafter"/>
</dbReference>
<dbReference type="Pfam" id="PF01408">
    <property type="entry name" value="GFO_IDH_MocA"/>
    <property type="match status" value="1"/>
</dbReference>
<dbReference type="SUPFAM" id="SSF55347">
    <property type="entry name" value="Glyceraldehyde-3-phosphate dehydrogenase-like, C-terminal domain"/>
    <property type="match status" value="1"/>
</dbReference>
<keyword evidence="2" id="KW-0560">Oxidoreductase</keyword>
<protein>
    <submittedName>
        <fullName evidence="5">Uncharacterized protein</fullName>
    </submittedName>
</protein>
<reference evidence="5" key="1">
    <citation type="submission" date="2019-08" db="EMBL/GenBank/DDBJ databases">
        <title>The improved chromosome-level genome for the pearl oyster Pinctada fucata martensii using PacBio sequencing and Hi-C.</title>
        <authorList>
            <person name="Zheng Z."/>
        </authorList>
    </citation>
    <scope>NUCLEOTIDE SEQUENCE</scope>
    <source>
        <strain evidence="5">ZZ-2019</strain>
        <tissue evidence="5">Adductor muscle</tissue>
    </source>
</reference>
<dbReference type="GO" id="GO:0016491">
    <property type="term" value="F:oxidoreductase activity"/>
    <property type="evidence" value="ECO:0007669"/>
    <property type="project" value="UniProtKB-KW"/>
</dbReference>
<evidence type="ECO:0000313" key="5">
    <source>
        <dbReference type="EMBL" id="KAK3095413.1"/>
    </source>
</evidence>
<name>A0AA88Y0K0_PINIB</name>
<evidence type="ECO:0000256" key="1">
    <source>
        <dbReference type="ARBA" id="ARBA00010928"/>
    </source>
</evidence>
<keyword evidence="6" id="KW-1185">Reference proteome</keyword>
<dbReference type="SUPFAM" id="SSF51735">
    <property type="entry name" value="NAD(P)-binding Rossmann-fold domains"/>
    <property type="match status" value="1"/>
</dbReference>
<gene>
    <name evidence="5" type="ORF">FSP39_014378</name>
</gene>
<feature type="domain" description="GFO/IDH/MocA-like oxidoreductase" evidence="4">
    <location>
        <begin position="184"/>
        <end position="308"/>
    </location>
</feature>
<sequence length="389" mass="43957">MNWNDDSESFQISINRTVYTCAARYIKDISQYRSYTTSVPPPATGTNGQRRYNVGVFGAGRIASSVHINNILRDRRFNLKWVVEDNPVQAQIVQNNYFLQDTPFFTSKEREMLLSDKNLDAVFVFTSTPTHADFICSSLNSGKNVMTEKPTGENSTDIKLCYETAEKKGKVLLTGFQRRFDPVFKEMREIAMNGSLGTLQLLKVTTRDNPKPSYEFLKSADRTGCNIISDLAVHDIDMTVWLTMCVRPVSIYTVTHIHDATLQDIGEPDVVTLTIKFENGLIATIDVVREAVYGYDIRTELFGTLGMAQSDNPRRTTAIVDKVDGATMQPLFYSFPQRFEKAFATEISHFYDCLNGDTKPLITKEECLLVQEIVNKGIESYKTGQVVPF</sequence>
<dbReference type="Proteomes" id="UP001186944">
    <property type="component" value="Unassembled WGS sequence"/>
</dbReference>
<dbReference type="EMBL" id="VSWD01000008">
    <property type="protein sequence ID" value="KAK3095413.1"/>
    <property type="molecule type" value="Genomic_DNA"/>
</dbReference>
<accession>A0AA88Y0K0</accession>